<dbReference type="Gene3D" id="2.40.160.20">
    <property type="match status" value="1"/>
</dbReference>
<name>A0A540VRG0_9GAMM</name>
<dbReference type="AlphaFoldDB" id="A0A540VRG0"/>
<accession>A0A540VRG0</accession>
<dbReference type="SUPFAM" id="SSF56925">
    <property type="entry name" value="OMPA-like"/>
    <property type="match status" value="1"/>
</dbReference>
<evidence type="ECO:0000259" key="3">
    <source>
        <dbReference type="Pfam" id="PF13505"/>
    </source>
</evidence>
<dbReference type="EMBL" id="VIFK01000140">
    <property type="protein sequence ID" value="TQE98753.1"/>
    <property type="molecule type" value="Genomic_DNA"/>
</dbReference>
<proteinExistence type="predicted"/>
<sequence>MHAFVKEGSHIHAVALLVATAFLLVLAAPSAVFASSASDEDPVSVATGPYVFANVGSHAIAFTEGSSRSGVGFMVGGGYGFTDRLGVTGGYSFAGVTPEQDLSHLEVALRLSFRSGQDRYLPFVFAGPTRVALSQPIGDASTSLGAKAGGGFQYFIADQFAVDGQAHLAFSSFSNGPSSDQAFTTRFAIGVAWFPTR</sequence>
<feature type="signal peptide" evidence="2">
    <location>
        <begin position="1"/>
        <end position="34"/>
    </location>
</feature>
<evidence type="ECO:0000313" key="5">
    <source>
        <dbReference type="Proteomes" id="UP000315400"/>
    </source>
</evidence>
<feature type="chain" id="PRO_5021706964" evidence="2">
    <location>
        <begin position="35"/>
        <end position="197"/>
    </location>
</feature>
<comment type="caution">
    <text evidence="4">The sequence shown here is derived from an EMBL/GenBank/DDBJ whole genome shotgun (WGS) entry which is preliminary data.</text>
</comment>
<dbReference type="InterPro" id="IPR027385">
    <property type="entry name" value="Beta-barrel_OMP"/>
</dbReference>
<evidence type="ECO:0000313" key="4">
    <source>
        <dbReference type="EMBL" id="TQE98753.1"/>
    </source>
</evidence>
<dbReference type="Pfam" id="PF13505">
    <property type="entry name" value="OMP_b-brl"/>
    <property type="match status" value="1"/>
</dbReference>
<evidence type="ECO:0000256" key="2">
    <source>
        <dbReference type="SAM" id="SignalP"/>
    </source>
</evidence>
<organism evidence="4 5">
    <name type="scientific">Spiribacter salinus</name>
    <dbReference type="NCBI Taxonomy" id="1335746"/>
    <lineage>
        <taxon>Bacteria</taxon>
        <taxon>Pseudomonadati</taxon>
        <taxon>Pseudomonadota</taxon>
        <taxon>Gammaproteobacteria</taxon>
        <taxon>Chromatiales</taxon>
        <taxon>Ectothiorhodospiraceae</taxon>
        <taxon>Spiribacter</taxon>
    </lineage>
</organism>
<feature type="domain" description="Outer membrane protein beta-barrel" evidence="3">
    <location>
        <begin position="26"/>
        <end position="192"/>
    </location>
</feature>
<protein>
    <submittedName>
        <fullName evidence="4">Porin family protein</fullName>
    </submittedName>
</protein>
<gene>
    <name evidence="4" type="ORF">FKY71_12160</name>
</gene>
<evidence type="ECO:0000256" key="1">
    <source>
        <dbReference type="ARBA" id="ARBA00022729"/>
    </source>
</evidence>
<reference evidence="4 5" key="1">
    <citation type="submission" date="2019-06" db="EMBL/GenBank/DDBJ databases">
        <title>Metagenome assembled Genome of Spiribacter salinus SL48-SHIP from the microbial mat of Salt Lake 48 (Novosibirsk region, Russia).</title>
        <authorList>
            <person name="Shipova A."/>
            <person name="Rozanov A.S."/>
            <person name="Bryanskaya A.V."/>
            <person name="Peltek S.E."/>
        </authorList>
    </citation>
    <scope>NUCLEOTIDE SEQUENCE [LARGE SCALE GENOMIC DNA]</scope>
    <source>
        <strain evidence="4">SL48-SHIP-2</strain>
    </source>
</reference>
<keyword evidence="1 2" id="KW-0732">Signal</keyword>
<dbReference type="Proteomes" id="UP000315400">
    <property type="component" value="Unassembled WGS sequence"/>
</dbReference>
<dbReference type="InterPro" id="IPR011250">
    <property type="entry name" value="OMP/PagP_B-barrel"/>
</dbReference>